<evidence type="ECO:0000256" key="10">
    <source>
        <dbReference type="SAM" id="Phobius"/>
    </source>
</evidence>
<evidence type="ECO:0000256" key="7">
    <source>
        <dbReference type="ARBA" id="ARBA00022840"/>
    </source>
</evidence>
<feature type="transmembrane region" description="Helical" evidence="10">
    <location>
        <begin position="51"/>
        <end position="67"/>
    </location>
</feature>
<feature type="transmembrane region" description="Helical" evidence="10">
    <location>
        <begin position="110"/>
        <end position="131"/>
    </location>
</feature>
<dbReference type="Gene3D" id="1.20.5.1930">
    <property type="match status" value="1"/>
</dbReference>
<comment type="catalytic activity">
    <reaction evidence="1">
        <text>ATP + protein L-histidine = ADP + protein N-phospho-L-histidine.</text>
        <dbReference type="EC" id="2.7.13.3"/>
    </reaction>
</comment>
<keyword evidence="4" id="KW-0808">Transferase</keyword>
<keyword evidence="3" id="KW-0597">Phosphoprotein</keyword>
<gene>
    <name evidence="13" type="ORF">GCM10009654_39240</name>
</gene>
<keyword evidence="14" id="KW-1185">Reference proteome</keyword>
<dbReference type="InterPro" id="IPR050482">
    <property type="entry name" value="Sensor_HK_TwoCompSys"/>
</dbReference>
<feature type="transmembrane region" description="Helical" evidence="10">
    <location>
        <begin position="137"/>
        <end position="162"/>
    </location>
</feature>
<dbReference type="Pfam" id="PF02518">
    <property type="entry name" value="HATPase_c"/>
    <property type="match status" value="1"/>
</dbReference>
<dbReference type="EC" id="2.7.13.3" evidence="2"/>
<dbReference type="SUPFAM" id="SSF55874">
    <property type="entry name" value="ATPase domain of HSP90 chaperone/DNA topoisomerase II/histidine kinase"/>
    <property type="match status" value="1"/>
</dbReference>
<keyword evidence="10" id="KW-1133">Transmembrane helix</keyword>
<feature type="transmembrane region" description="Helical" evidence="10">
    <location>
        <begin position="24"/>
        <end position="44"/>
    </location>
</feature>
<accession>A0ABN1UX79</accession>
<evidence type="ECO:0000313" key="13">
    <source>
        <dbReference type="EMBL" id="GAA1178102.1"/>
    </source>
</evidence>
<evidence type="ECO:0000256" key="4">
    <source>
        <dbReference type="ARBA" id="ARBA00022679"/>
    </source>
</evidence>
<name>A0ABN1UX79_9ACTN</name>
<keyword evidence="6" id="KW-0418">Kinase</keyword>
<keyword evidence="10" id="KW-0812">Transmembrane</keyword>
<evidence type="ECO:0000256" key="5">
    <source>
        <dbReference type="ARBA" id="ARBA00022741"/>
    </source>
</evidence>
<evidence type="ECO:0000256" key="3">
    <source>
        <dbReference type="ARBA" id="ARBA00022553"/>
    </source>
</evidence>
<feature type="transmembrane region" description="Helical" evidence="10">
    <location>
        <begin position="73"/>
        <end position="98"/>
    </location>
</feature>
<dbReference type="PANTHER" id="PTHR24421">
    <property type="entry name" value="NITRATE/NITRITE SENSOR PROTEIN NARX-RELATED"/>
    <property type="match status" value="1"/>
</dbReference>
<dbReference type="InterPro" id="IPR003594">
    <property type="entry name" value="HATPase_dom"/>
</dbReference>
<protein>
    <recommendedName>
        <fullName evidence="2">histidine kinase</fullName>
        <ecNumber evidence="2">2.7.13.3</ecNumber>
    </recommendedName>
</protein>
<dbReference type="CDD" id="cd16917">
    <property type="entry name" value="HATPase_UhpB-NarQ-NarX-like"/>
    <property type="match status" value="1"/>
</dbReference>
<proteinExistence type="predicted"/>
<keyword evidence="8" id="KW-0902">Two-component regulatory system</keyword>
<keyword evidence="7" id="KW-0067">ATP-binding</keyword>
<feature type="region of interest" description="Disordered" evidence="9">
    <location>
        <begin position="433"/>
        <end position="454"/>
    </location>
</feature>
<keyword evidence="5" id="KW-0547">Nucleotide-binding</keyword>
<organism evidence="13 14">
    <name type="scientific">Streptomyces hebeiensis</name>
    <dbReference type="NCBI Taxonomy" id="229486"/>
    <lineage>
        <taxon>Bacteria</taxon>
        <taxon>Bacillati</taxon>
        <taxon>Actinomycetota</taxon>
        <taxon>Actinomycetes</taxon>
        <taxon>Kitasatosporales</taxon>
        <taxon>Streptomycetaceae</taxon>
        <taxon>Streptomyces</taxon>
    </lineage>
</organism>
<evidence type="ECO:0000256" key="6">
    <source>
        <dbReference type="ARBA" id="ARBA00022777"/>
    </source>
</evidence>
<evidence type="ECO:0000313" key="14">
    <source>
        <dbReference type="Proteomes" id="UP001501371"/>
    </source>
</evidence>
<sequence length="495" mass="50481">MRRAVQREAVECLAAVRAAPPRTVVAESLACLVAAVVGLLPLLIVEQEQPVLVALAALWVVLLVPARRRRPVATVLGTVPLIAGPSLGAMLMVPLIVGSATRRIHPARRAWYAVGAACALGGALTVVVALFEPDVSALELAVGATAAVPLLALPALAGTLLGRRRPLVSLLRERNAYLEQARSLSAAAARTEERNRIAGEMHDLLGHRLSLISVHAGALELAVQRQAAPLAEQAELLRTTAGSAMDELREILGVLRHGDVGDGAGEHDGGEGGRGTREDITALVAETRRAGVEAGLDWSGPDTADAAPRTRQAVHRVVREALTNALKHAPGAPVRVEVGVADGRIGVVVTNGAPGARRRPGAGNRSGLAGLEERISLLDGSFAAGPLAGGGFRVTALLPARSPGATPSVPPVAPAFPGVPAAPVAPAVSGRPAVPAARAGKRAGGPPSGTHDPLSAEALTWPRVLGAGCAAALAILPTVVFLIVLVVLALSGQQL</sequence>
<dbReference type="Proteomes" id="UP001501371">
    <property type="component" value="Unassembled WGS sequence"/>
</dbReference>
<feature type="transmembrane region" description="Helical" evidence="10">
    <location>
        <begin position="464"/>
        <end position="490"/>
    </location>
</feature>
<dbReference type="RefSeq" id="WP_344278123.1">
    <property type="nucleotide sequence ID" value="NZ_BAAAKV010000034.1"/>
</dbReference>
<evidence type="ECO:0000259" key="12">
    <source>
        <dbReference type="Pfam" id="PF07730"/>
    </source>
</evidence>
<dbReference type="Pfam" id="PF07730">
    <property type="entry name" value="HisKA_3"/>
    <property type="match status" value="1"/>
</dbReference>
<reference evidence="13 14" key="1">
    <citation type="journal article" date="2019" name="Int. J. Syst. Evol. Microbiol.">
        <title>The Global Catalogue of Microorganisms (GCM) 10K type strain sequencing project: providing services to taxonomists for standard genome sequencing and annotation.</title>
        <authorList>
            <consortium name="The Broad Institute Genomics Platform"/>
            <consortium name="The Broad Institute Genome Sequencing Center for Infectious Disease"/>
            <person name="Wu L."/>
            <person name="Ma J."/>
        </authorList>
    </citation>
    <scope>NUCLEOTIDE SEQUENCE [LARGE SCALE GENOMIC DNA]</scope>
    <source>
        <strain evidence="13 14">JCM 12696</strain>
    </source>
</reference>
<evidence type="ECO:0000256" key="8">
    <source>
        <dbReference type="ARBA" id="ARBA00023012"/>
    </source>
</evidence>
<keyword evidence="10" id="KW-0472">Membrane</keyword>
<feature type="domain" description="Histidine kinase/HSP90-like ATPase" evidence="11">
    <location>
        <begin position="312"/>
        <end position="401"/>
    </location>
</feature>
<dbReference type="Gene3D" id="3.30.565.10">
    <property type="entry name" value="Histidine kinase-like ATPase, C-terminal domain"/>
    <property type="match status" value="1"/>
</dbReference>
<dbReference type="InterPro" id="IPR036890">
    <property type="entry name" value="HATPase_C_sf"/>
</dbReference>
<dbReference type="EMBL" id="BAAAKV010000034">
    <property type="protein sequence ID" value="GAA1178102.1"/>
    <property type="molecule type" value="Genomic_DNA"/>
</dbReference>
<evidence type="ECO:0000256" key="2">
    <source>
        <dbReference type="ARBA" id="ARBA00012438"/>
    </source>
</evidence>
<dbReference type="PANTHER" id="PTHR24421:SF10">
    <property type="entry name" value="NITRATE_NITRITE SENSOR PROTEIN NARQ"/>
    <property type="match status" value="1"/>
</dbReference>
<comment type="caution">
    <text evidence="13">The sequence shown here is derived from an EMBL/GenBank/DDBJ whole genome shotgun (WGS) entry which is preliminary data.</text>
</comment>
<dbReference type="InterPro" id="IPR011712">
    <property type="entry name" value="Sig_transdc_His_kin_sub3_dim/P"/>
</dbReference>
<feature type="domain" description="Signal transduction histidine kinase subgroup 3 dimerisation and phosphoacceptor" evidence="12">
    <location>
        <begin position="193"/>
        <end position="258"/>
    </location>
</feature>
<evidence type="ECO:0000259" key="11">
    <source>
        <dbReference type="Pfam" id="PF02518"/>
    </source>
</evidence>
<evidence type="ECO:0000256" key="9">
    <source>
        <dbReference type="SAM" id="MobiDB-lite"/>
    </source>
</evidence>
<evidence type="ECO:0000256" key="1">
    <source>
        <dbReference type="ARBA" id="ARBA00000085"/>
    </source>
</evidence>